<dbReference type="GO" id="GO:0005694">
    <property type="term" value="C:chromosome"/>
    <property type="evidence" value="ECO:0007669"/>
    <property type="project" value="InterPro"/>
</dbReference>
<dbReference type="GO" id="GO:0003677">
    <property type="term" value="F:DNA binding"/>
    <property type="evidence" value="ECO:0007669"/>
    <property type="project" value="UniProtKB-UniRule"/>
</dbReference>
<sequence length="905" mass="100579">MAEDNIKLTPGTHYESLIERDMQDCYLRYSMSVIVARALPDVRDGMKPVHRRVLYAMHKLGLTSDKATMKSARIVGEVIGKYHPHGDAAAYDTLVRMAQDFSLRYPLVRGQGNFGSVDGDSAAAMRYTEAKMSRFGEMMLEDLEKETVDMGKNYDETLDEPLVLPAAFPNLLVNGSSGIAVGMATNIPPHNLGEVVQAIHAYCANNDITGEELLNYVAGPDFPTGGIICGKAGIREAYLTGHGKIRVRARVDIEKDAKGRERLIISEIPYMVNKAMLVKNMADLVRDKRIDGISDIRDESDRDGMRVVVDIKRDFQGDIVLNNLYKYTQLQDTFSIYNLALVNRTQPTLLTLKDMIRHYVDHRLEVVLRRTQFELRKAQARMHILEALRIACNNVDEVVAIIRGSNSTDEAKQKLCARFSFDDIQAQAIVDMQLKRLTGLEIEKLEAEYHQLVETVKDLEDIIARKERRVQIVLDSLDAISAKYGDKRRTSIEAAVADYDSEDLIPEEEQVITLSREGYIKRLPIDTFKAQNRGGKGIIGAGLKDQDNIQSIFTSSTHSFLLVFTNKGRAYWTKVYHLPEGTRNGKGRPIVNFVNLSNGEKVSAIVPVRKFGGYNCLMFVTKNGVVNKMDLKLFANPRRSGVNAITLDEDDELVKVVLVGVTAEQMEAAARGEEVEVETAENAEAPETEETDVDGSDEPVDSSNMAKDLMMIATKKGQALTFPITGLRTMGRGTHGVRGIRLAEGDEVIGMFWLKSDRKVLTVSENGYAKRSEPAAYRITRRGGKGVRNLNITDKTGEVVYVDSVVDDYDLIITSREGQVIRIPVDSIRLTGRVSQGVKAITLAEKDKVQDATALPSDDDLEQESIEGQSEAAETEGTLPEEPSEESEAQENSEAQNNSEDAPQN</sequence>
<evidence type="ECO:0000256" key="6">
    <source>
        <dbReference type="ARBA" id="ARBA00023125"/>
    </source>
</evidence>
<evidence type="ECO:0000256" key="3">
    <source>
        <dbReference type="ARBA" id="ARBA00022741"/>
    </source>
</evidence>
<dbReference type="InterPro" id="IPR035516">
    <property type="entry name" value="Gyrase/topoIV_suA_C"/>
</dbReference>
<dbReference type="OrthoDB" id="9806486at2"/>
<feature type="compositionally biased region" description="Acidic residues" evidence="11">
    <location>
        <begin position="882"/>
        <end position="891"/>
    </location>
</feature>
<dbReference type="EMBL" id="PGEX01000001">
    <property type="protein sequence ID" value="PJJ42579.1"/>
    <property type="molecule type" value="Genomic_DNA"/>
</dbReference>
<dbReference type="NCBIfam" id="NF004043">
    <property type="entry name" value="PRK05560.1"/>
    <property type="match status" value="1"/>
</dbReference>
<dbReference type="AlphaFoldDB" id="A0A2M9AA43"/>
<dbReference type="SUPFAM" id="SSF101904">
    <property type="entry name" value="GyrA/ParC C-terminal domain-like"/>
    <property type="match status" value="2"/>
</dbReference>
<evidence type="ECO:0000256" key="1">
    <source>
        <dbReference type="ARBA" id="ARBA00000185"/>
    </source>
</evidence>
<dbReference type="FunFam" id="3.90.199.10:FF:000001">
    <property type="entry name" value="DNA gyrase subunit A"/>
    <property type="match status" value="1"/>
</dbReference>
<dbReference type="PROSITE" id="PS52040">
    <property type="entry name" value="TOPO_IIA"/>
    <property type="match status" value="1"/>
</dbReference>
<dbReference type="Pfam" id="PF03989">
    <property type="entry name" value="DNA_gyraseA_C"/>
    <property type="match status" value="6"/>
</dbReference>
<accession>A0A2M9AA43</accession>
<dbReference type="Pfam" id="PF00521">
    <property type="entry name" value="DNA_topoisoIV"/>
    <property type="match status" value="1"/>
</dbReference>
<keyword evidence="8" id="KW-0963">Cytoplasm</keyword>
<keyword evidence="5 8" id="KW-0799">Topoisomerase</keyword>
<reference evidence="13 14" key="1">
    <citation type="submission" date="2017-11" db="EMBL/GenBank/DDBJ databases">
        <title>Animal gut microbial communities from fecal samples from Wisconsin, USA.</title>
        <authorList>
            <person name="Neumann A."/>
        </authorList>
    </citation>
    <scope>NUCLEOTIDE SEQUENCE [LARGE SCALE GENOMIC DNA]</scope>
    <source>
        <strain evidence="13 14">UWS3</strain>
    </source>
</reference>
<dbReference type="InterPro" id="IPR013758">
    <property type="entry name" value="Topo_IIA_A/C_ab"/>
</dbReference>
<evidence type="ECO:0000256" key="8">
    <source>
        <dbReference type="HAMAP-Rule" id="MF_01897"/>
    </source>
</evidence>
<dbReference type="InterPro" id="IPR006691">
    <property type="entry name" value="GyrA/parC_rep"/>
</dbReference>
<comment type="caution">
    <text evidence="13">The sequence shown here is derived from an EMBL/GenBank/DDBJ whole genome shotgun (WGS) entry which is preliminary data.</text>
</comment>
<dbReference type="InterPro" id="IPR002205">
    <property type="entry name" value="Topo_IIA_dom_A"/>
</dbReference>
<comment type="function">
    <text evidence="8">A type II topoisomerase that negatively supercoils closed circular double-stranded (ds) DNA in an ATP-dependent manner to modulate DNA topology and maintain chromosomes in an underwound state. Negative supercoiling favors strand separation, and DNA replication, transcription, recombination and repair, all of which involve strand separation. Also able to catalyze the interconversion of other topological isomers of dsDNA rings, including catenanes and knotted rings. Type II topoisomerases break and join 2 DNA strands simultaneously in an ATP-dependent manner.</text>
</comment>
<dbReference type="NCBIfam" id="TIGR01063">
    <property type="entry name" value="gyrA"/>
    <property type="match status" value="1"/>
</dbReference>
<dbReference type="GO" id="GO:0006265">
    <property type="term" value="P:DNA topological change"/>
    <property type="evidence" value="ECO:0007669"/>
    <property type="project" value="UniProtKB-UniRule"/>
</dbReference>
<keyword evidence="3 8" id="KW-0547">Nucleotide-binding</keyword>
<dbReference type="PANTHER" id="PTHR43493:SF5">
    <property type="entry name" value="DNA GYRASE SUBUNIT A, CHLOROPLASTIC_MITOCHONDRIAL"/>
    <property type="match status" value="1"/>
</dbReference>
<dbReference type="Gene3D" id="3.90.199.10">
    <property type="entry name" value="Topoisomerase II, domain 5"/>
    <property type="match status" value="1"/>
</dbReference>
<dbReference type="HAMAP" id="MF_01897">
    <property type="entry name" value="GyrA"/>
    <property type="match status" value="1"/>
</dbReference>
<dbReference type="PANTHER" id="PTHR43493">
    <property type="entry name" value="DNA GYRASE/TOPOISOMERASE SUBUNIT A"/>
    <property type="match status" value="1"/>
</dbReference>
<feature type="compositionally biased region" description="Low complexity" evidence="11">
    <location>
        <begin position="892"/>
        <end position="905"/>
    </location>
</feature>
<comment type="similarity">
    <text evidence="2 8">Belongs to the type II topoisomerase GyrA/ParC subunit family.</text>
</comment>
<dbReference type="Gene3D" id="2.120.10.90">
    <property type="entry name" value="DNA gyrase/topoisomerase IV, subunit A, C-terminal"/>
    <property type="match status" value="1"/>
</dbReference>
<feature type="coiled-coil region" evidence="10">
    <location>
        <begin position="442"/>
        <end position="469"/>
    </location>
</feature>
<evidence type="ECO:0000313" key="14">
    <source>
        <dbReference type="Proteomes" id="UP000231134"/>
    </source>
</evidence>
<dbReference type="GO" id="GO:0005524">
    <property type="term" value="F:ATP binding"/>
    <property type="evidence" value="ECO:0007669"/>
    <property type="project" value="UniProtKB-UniRule"/>
</dbReference>
<evidence type="ECO:0000256" key="2">
    <source>
        <dbReference type="ARBA" id="ARBA00008263"/>
    </source>
</evidence>
<dbReference type="InterPro" id="IPR005743">
    <property type="entry name" value="GyrA"/>
</dbReference>
<protein>
    <recommendedName>
        <fullName evidence="8">DNA gyrase subunit A</fullName>
        <ecNumber evidence="8">5.6.2.2</ecNumber>
    </recommendedName>
</protein>
<dbReference type="GO" id="GO:0009330">
    <property type="term" value="C:DNA topoisomerase type II (double strand cut, ATP-hydrolyzing) complex"/>
    <property type="evidence" value="ECO:0007669"/>
    <property type="project" value="TreeGrafter"/>
</dbReference>
<feature type="domain" description="Topo IIA-type catalytic" evidence="12">
    <location>
        <begin position="39"/>
        <end position="504"/>
    </location>
</feature>
<evidence type="ECO:0000259" key="12">
    <source>
        <dbReference type="PROSITE" id="PS52040"/>
    </source>
</evidence>
<keyword evidence="10" id="KW-0175">Coiled coil</keyword>
<evidence type="ECO:0000313" key="13">
    <source>
        <dbReference type="EMBL" id="PJJ42579.1"/>
    </source>
</evidence>
<dbReference type="GO" id="GO:0005737">
    <property type="term" value="C:cytoplasm"/>
    <property type="evidence" value="ECO:0007669"/>
    <property type="project" value="UniProtKB-SubCell"/>
</dbReference>
<gene>
    <name evidence="8" type="primary">gyrA</name>
    <name evidence="13" type="ORF">BGX16_2613</name>
</gene>
<dbReference type="Proteomes" id="UP000231134">
    <property type="component" value="Unassembled WGS sequence"/>
</dbReference>
<dbReference type="InterPro" id="IPR013760">
    <property type="entry name" value="Topo_IIA-like_dom_sf"/>
</dbReference>
<proteinExistence type="inferred from homology"/>
<keyword evidence="14" id="KW-1185">Reference proteome</keyword>
<keyword evidence="4 8" id="KW-0067">ATP-binding</keyword>
<dbReference type="Gene3D" id="1.10.268.10">
    <property type="entry name" value="Topoisomerase, domain 3"/>
    <property type="match status" value="1"/>
</dbReference>
<comment type="subcellular location">
    <subcellularLocation>
        <location evidence="8">Cytoplasm</location>
    </subcellularLocation>
</comment>
<dbReference type="FunFam" id="1.10.268.10:FF:000001">
    <property type="entry name" value="DNA gyrase subunit A"/>
    <property type="match status" value="1"/>
</dbReference>
<feature type="short sequence motif" description="GyrA-box" evidence="8">
    <location>
        <begin position="531"/>
        <end position="537"/>
    </location>
</feature>
<feature type="region of interest" description="Disordered" evidence="11">
    <location>
        <begin position="851"/>
        <end position="905"/>
    </location>
</feature>
<dbReference type="EC" id="5.6.2.2" evidence="8"/>
<keyword evidence="6 8" id="KW-0238">DNA-binding</keyword>
<dbReference type="NCBIfam" id="NF004044">
    <property type="entry name" value="PRK05561.1"/>
    <property type="match status" value="1"/>
</dbReference>
<dbReference type="InterPro" id="IPR013757">
    <property type="entry name" value="Topo_IIA_A_a_sf"/>
</dbReference>
<keyword evidence="7 8" id="KW-0413">Isomerase</keyword>
<feature type="region of interest" description="Disordered" evidence="11">
    <location>
        <begin position="670"/>
        <end position="701"/>
    </location>
</feature>
<dbReference type="Gene3D" id="3.30.1360.40">
    <property type="match status" value="1"/>
</dbReference>
<dbReference type="GO" id="GO:0034335">
    <property type="term" value="F:DNA negative supercoiling activity"/>
    <property type="evidence" value="ECO:0007669"/>
    <property type="project" value="UniProtKB-ARBA"/>
</dbReference>
<evidence type="ECO:0000256" key="5">
    <source>
        <dbReference type="ARBA" id="ARBA00023029"/>
    </source>
</evidence>
<comment type="catalytic activity">
    <reaction evidence="1 8 9">
        <text>ATP-dependent breakage, passage and rejoining of double-stranded DNA.</text>
        <dbReference type="EC" id="5.6.2.2"/>
    </reaction>
</comment>
<dbReference type="InterPro" id="IPR050220">
    <property type="entry name" value="Type_II_DNA_Topoisomerases"/>
</dbReference>
<feature type="compositionally biased region" description="Acidic residues" evidence="11">
    <location>
        <begin position="675"/>
        <end position="700"/>
    </location>
</feature>
<dbReference type="SMART" id="SM00434">
    <property type="entry name" value="TOP4c"/>
    <property type="match status" value="1"/>
</dbReference>
<organism evidence="13 14">
    <name type="scientific">Hallerella succinigenes</name>
    <dbReference type="NCBI Taxonomy" id="1896222"/>
    <lineage>
        <taxon>Bacteria</taxon>
        <taxon>Pseudomonadati</taxon>
        <taxon>Fibrobacterota</taxon>
        <taxon>Fibrobacteria</taxon>
        <taxon>Fibrobacterales</taxon>
        <taxon>Fibrobacteraceae</taxon>
        <taxon>Hallerella</taxon>
    </lineage>
</organism>
<dbReference type="FunFam" id="3.30.1360.40:FF:000002">
    <property type="entry name" value="DNA gyrase subunit A"/>
    <property type="match status" value="1"/>
</dbReference>
<evidence type="ECO:0000256" key="7">
    <source>
        <dbReference type="ARBA" id="ARBA00023235"/>
    </source>
</evidence>
<dbReference type="CDD" id="cd00187">
    <property type="entry name" value="TOP4c"/>
    <property type="match status" value="1"/>
</dbReference>
<feature type="active site" description="O-(5'-phospho-DNA)-tyrosine intermediate" evidence="8 9">
    <location>
        <position position="127"/>
    </location>
</feature>
<evidence type="ECO:0000256" key="10">
    <source>
        <dbReference type="SAM" id="Coils"/>
    </source>
</evidence>
<evidence type="ECO:0000256" key="11">
    <source>
        <dbReference type="SAM" id="MobiDB-lite"/>
    </source>
</evidence>
<evidence type="ECO:0000256" key="9">
    <source>
        <dbReference type="PROSITE-ProRule" id="PRU01384"/>
    </source>
</evidence>
<dbReference type="SUPFAM" id="SSF56719">
    <property type="entry name" value="Type II DNA topoisomerase"/>
    <property type="match status" value="1"/>
</dbReference>
<evidence type="ECO:0000256" key="4">
    <source>
        <dbReference type="ARBA" id="ARBA00022840"/>
    </source>
</evidence>
<comment type="miscellaneous">
    <text evidence="8">Few gyrases are as efficient as E.coli at forming negative supercoils. Not all organisms have 2 type II topoisomerases; in organisms with a single type II topoisomerase this enzyme also has to decatenate newly replicated chromosomes.</text>
</comment>
<name>A0A2M9AA43_9BACT</name>
<comment type="subunit">
    <text evidence="8">Heterotetramer, composed of two GyrA and two GyrB chains. In the heterotetramer, GyrA contains the active site tyrosine that forms a transient covalent intermediate with DNA, while GyrB binds cofactors and catalyzes ATP hydrolysis.</text>
</comment>
<dbReference type="RefSeq" id="WP_100426427.1">
    <property type="nucleotide sequence ID" value="NZ_PGEX01000001.1"/>
</dbReference>
<dbReference type="GO" id="GO:0006261">
    <property type="term" value="P:DNA-templated DNA replication"/>
    <property type="evidence" value="ECO:0007669"/>
    <property type="project" value="UniProtKB-UniRule"/>
</dbReference>